<protein>
    <recommendedName>
        <fullName evidence="11 12">Aminodeoxychorismate lyase</fullName>
        <ecNumber evidence="8 12">4.1.3.38</ecNumber>
    </recommendedName>
</protein>
<organism evidence="13 14">
    <name type="scientific">Solimonas fluminis</name>
    <dbReference type="NCBI Taxonomy" id="2086571"/>
    <lineage>
        <taxon>Bacteria</taxon>
        <taxon>Pseudomonadati</taxon>
        <taxon>Pseudomonadota</taxon>
        <taxon>Gammaproteobacteria</taxon>
        <taxon>Nevskiales</taxon>
        <taxon>Nevskiaceae</taxon>
        <taxon>Solimonas</taxon>
    </lineage>
</organism>
<keyword evidence="4" id="KW-0663">Pyridoxal phosphate</keyword>
<dbReference type="SUPFAM" id="SSF56752">
    <property type="entry name" value="D-aminoacid aminotransferase-like PLP-dependent enzymes"/>
    <property type="match status" value="1"/>
</dbReference>
<evidence type="ECO:0000256" key="5">
    <source>
        <dbReference type="ARBA" id="ARBA00022909"/>
    </source>
</evidence>
<dbReference type="EC" id="4.1.3.38" evidence="8 12"/>
<evidence type="ECO:0000256" key="3">
    <source>
        <dbReference type="ARBA" id="ARBA00011738"/>
    </source>
</evidence>
<dbReference type="InterPro" id="IPR043131">
    <property type="entry name" value="BCAT-like_N"/>
</dbReference>
<dbReference type="InterPro" id="IPR036038">
    <property type="entry name" value="Aminotransferase-like"/>
</dbReference>
<name>A0A2S5TDV8_9GAMM</name>
<keyword evidence="6 13" id="KW-0456">Lyase</keyword>
<evidence type="ECO:0000256" key="6">
    <source>
        <dbReference type="ARBA" id="ARBA00023239"/>
    </source>
</evidence>
<dbReference type="GO" id="GO:0046656">
    <property type="term" value="P:folic acid biosynthetic process"/>
    <property type="evidence" value="ECO:0007669"/>
    <property type="project" value="UniProtKB-KW"/>
</dbReference>
<reference evidence="13 14" key="1">
    <citation type="submission" date="2018-02" db="EMBL/GenBank/DDBJ databases">
        <title>Genome sequencing of Solimonas sp. HR-BB.</title>
        <authorList>
            <person name="Lee Y."/>
            <person name="Jeon C.O."/>
        </authorList>
    </citation>
    <scope>NUCLEOTIDE SEQUENCE [LARGE SCALE GENOMIC DNA]</scope>
    <source>
        <strain evidence="13 14">HR-BB</strain>
    </source>
</reference>
<proteinExistence type="inferred from homology"/>
<evidence type="ECO:0000313" key="13">
    <source>
        <dbReference type="EMBL" id="PPE73169.1"/>
    </source>
</evidence>
<evidence type="ECO:0000256" key="2">
    <source>
        <dbReference type="ARBA" id="ARBA00009320"/>
    </source>
</evidence>
<evidence type="ECO:0000256" key="10">
    <source>
        <dbReference type="ARBA" id="ARBA00054027"/>
    </source>
</evidence>
<evidence type="ECO:0000256" key="7">
    <source>
        <dbReference type="ARBA" id="ARBA00035633"/>
    </source>
</evidence>
<dbReference type="FunFam" id="3.20.10.10:FF:000002">
    <property type="entry name" value="D-alanine aminotransferase"/>
    <property type="match status" value="1"/>
</dbReference>
<dbReference type="InterPro" id="IPR050571">
    <property type="entry name" value="Class-IV_PLP-Dep_Aminotrnsfr"/>
</dbReference>
<sequence>MNGALYNGAGSSDEVLLSRGLHYGDGVFRTMLLWQGAVPDLRRQLDVLERDAARLALLPPPREVLEKEIASLCADEEAGVVKLILSRRAGGRGYRPAGDGCDRLLLRLPAPKYPAAHWEQGIRCGLSPVRLADQPLLAGIKHLNRLEQVLASRDWPEGAEELFVCDARGLVVSGTRSNLFSMSEGCLRTSPLERCGIRGMMREKILELAEQLQIPVYFDEPTPDLLRQADEIFVSNSLIGLWPVRDFDGTALAAPGPLTRRLAAALNHPKML</sequence>
<accession>A0A2S5TDV8</accession>
<dbReference type="GO" id="GO:0030170">
    <property type="term" value="F:pyridoxal phosphate binding"/>
    <property type="evidence" value="ECO:0007669"/>
    <property type="project" value="InterPro"/>
</dbReference>
<evidence type="ECO:0000256" key="4">
    <source>
        <dbReference type="ARBA" id="ARBA00022898"/>
    </source>
</evidence>
<dbReference type="Gene3D" id="3.30.470.10">
    <property type="match status" value="1"/>
</dbReference>
<evidence type="ECO:0000256" key="11">
    <source>
        <dbReference type="ARBA" id="ARBA00069174"/>
    </source>
</evidence>
<dbReference type="InterPro" id="IPR043132">
    <property type="entry name" value="BCAT-like_C"/>
</dbReference>
<keyword evidence="14" id="KW-1185">Reference proteome</keyword>
<dbReference type="InterPro" id="IPR017824">
    <property type="entry name" value="Aminodeoxychorismate_lyase_IV"/>
</dbReference>
<dbReference type="Proteomes" id="UP000238220">
    <property type="component" value="Unassembled WGS sequence"/>
</dbReference>
<dbReference type="Gene3D" id="3.20.10.10">
    <property type="entry name" value="D-amino Acid Aminotransferase, subunit A, domain 2"/>
    <property type="match status" value="1"/>
</dbReference>
<dbReference type="GO" id="GO:0008153">
    <property type="term" value="P:4-aminobenzoate biosynthetic process"/>
    <property type="evidence" value="ECO:0007669"/>
    <property type="project" value="UniProtKB-UniRule"/>
</dbReference>
<dbReference type="PANTHER" id="PTHR42743:SF2">
    <property type="entry name" value="AMINODEOXYCHORISMATE LYASE"/>
    <property type="match status" value="1"/>
</dbReference>
<dbReference type="PANTHER" id="PTHR42743">
    <property type="entry name" value="AMINO-ACID AMINOTRANSFERASE"/>
    <property type="match status" value="1"/>
</dbReference>
<comment type="subunit">
    <text evidence="3">Homodimer.</text>
</comment>
<dbReference type="OrthoDB" id="9805628at2"/>
<dbReference type="EMBL" id="PSNW01000008">
    <property type="protein sequence ID" value="PPE73169.1"/>
    <property type="molecule type" value="Genomic_DNA"/>
</dbReference>
<dbReference type="GO" id="GO:0008696">
    <property type="term" value="F:4-amino-4-deoxychorismate lyase activity"/>
    <property type="evidence" value="ECO:0007669"/>
    <property type="project" value="UniProtKB-UniRule"/>
</dbReference>
<dbReference type="RefSeq" id="WP_104231208.1">
    <property type="nucleotide sequence ID" value="NZ_PSNW01000008.1"/>
</dbReference>
<gene>
    <name evidence="13" type="primary">pabC</name>
    <name evidence="13" type="ORF">C3942_15235</name>
</gene>
<comment type="function">
    <text evidence="10">Involved in the biosynthesis of p-aminobenzoate (PABA), a precursor of tetrahydrofolate. Converts 4-amino-4-deoxychorismate into 4-aminobenzoate (PABA) and pyruvate.</text>
</comment>
<dbReference type="AlphaFoldDB" id="A0A2S5TDV8"/>
<comment type="pathway">
    <text evidence="7">Cofactor biosynthesis; tetrahydrofolate biosynthesis; 4-aminobenzoate from chorismate: step 2/2.</text>
</comment>
<evidence type="ECO:0000256" key="12">
    <source>
        <dbReference type="NCBIfam" id="TIGR03461"/>
    </source>
</evidence>
<dbReference type="GO" id="GO:0005829">
    <property type="term" value="C:cytosol"/>
    <property type="evidence" value="ECO:0007669"/>
    <property type="project" value="TreeGrafter"/>
</dbReference>
<dbReference type="Pfam" id="PF01063">
    <property type="entry name" value="Aminotran_4"/>
    <property type="match status" value="1"/>
</dbReference>
<comment type="similarity">
    <text evidence="2">Belongs to the class-IV pyridoxal-phosphate-dependent aminotransferase family.</text>
</comment>
<dbReference type="InterPro" id="IPR001544">
    <property type="entry name" value="Aminotrans_IV"/>
</dbReference>
<comment type="catalytic activity">
    <reaction evidence="9">
        <text>4-amino-4-deoxychorismate = 4-aminobenzoate + pyruvate + H(+)</text>
        <dbReference type="Rhea" id="RHEA:16201"/>
        <dbReference type="ChEBI" id="CHEBI:15361"/>
        <dbReference type="ChEBI" id="CHEBI:15378"/>
        <dbReference type="ChEBI" id="CHEBI:17836"/>
        <dbReference type="ChEBI" id="CHEBI:58406"/>
        <dbReference type="EC" id="4.1.3.38"/>
    </reaction>
</comment>
<evidence type="ECO:0000256" key="8">
    <source>
        <dbReference type="ARBA" id="ARBA00035676"/>
    </source>
</evidence>
<evidence type="ECO:0000256" key="9">
    <source>
        <dbReference type="ARBA" id="ARBA00049529"/>
    </source>
</evidence>
<keyword evidence="5" id="KW-0289">Folate biosynthesis</keyword>
<dbReference type="NCBIfam" id="TIGR03461">
    <property type="entry name" value="pabC_Proteo"/>
    <property type="match status" value="1"/>
</dbReference>
<comment type="cofactor">
    <cofactor evidence="1">
        <name>pyridoxal 5'-phosphate</name>
        <dbReference type="ChEBI" id="CHEBI:597326"/>
    </cofactor>
</comment>
<comment type="caution">
    <text evidence="13">The sequence shown here is derived from an EMBL/GenBank/DDBJ whole genome shotgun (WGS) entry which is preliminary data.</text>
</comment>
<evidence type="ECO:0000256" key="1">
    <source>
        <dbReference type="ARBA" id="ARBA00001933"/>
    </source>
</evidence>
<evidence type="ECO:0000313" key="14">
    <source>
        <dbReference type="Proteomes" id="UP000238220"/>
    </source>
</evidence>